<feature type="region of interest" description="Disordered" evidence="1">
    <location>
        <begin position="178"/>
        <end position="197"/>
    </location>
</feature>
<dbReference type="Proteomes" id="UP000033099">
    <property type="component" value="Chromosome"/>
</dbReference>
<proteinExistence type="predicted"/>
<organism evidence="2 3">
    <name type="scientific">Pseudomonas synxantha</name>
    <dbReference type="NCBI Taxonomy" id="47883"/>
    <lineage>
        <taxon>Bacteria</taxon>
        <taxon>Pseudomonadati</taxon>
        <taxon>Pseudomonadota</taxon>
        <taxon>Gammaproteobacteria</taxon>
        <taxon>Pseudomonadales</taxon>
        <taxon>Pseudomonadaceae</taxon>
        <taxon>Pseudomonas</taxon>
    </lineage>
</organism>
<name>A0AAU8TVJ1_9PSED</name>
<evidence type="ECO:0000313" key="2">
    <source>
        <dbReference type="EMBL" id="AKA82855.1"/>
    </source>
</evidence>
<gene>
    <name evidence="2" type="ORF">VO64_2309</name>
</gene>
<accession>A0AAU8TVJ1</accession>
<protein>
    <submittedName>
        <fullName evidence="2">Uncharacterized protein</fullName>
    </submittedName>
</protein>
<sequence>MKIISVIFEVNNMAITPKPPVIHPVTVHHGSGGANGTSGAAKLPHYAPAGSYYNSQNKLVNQHGQLINTQGHAVNNKGQLINAQNHPINHLGQKINTKGQAVNDKGQLINTHGKPINDKGHLIDSENRLVNPQGRLVNAEGHLIDRDGKRVDKEGFLVDKIGRPLDKNGKVARDKASAAKGNNEAHKDVHTPTANPHVSNWLNKAPTPPSQPKMTVADAVIRLQDATSLVKNGVISSSPSAAATAREAAISAGITGLVSAPINIASYAGSTAAGEQIKASYLPQPMVPPTPIAKSSVDRPSGSTEPDLGNLYPRMNEIQVTGFAVANGAAGLRYGDIEMGLLPNEEWPKDPLERMNRLEHLLDYAEEHTAPVAEQWKVFFKPHLADKPAASGMEGLKQRIETAEARIAELDRVVVN</sequence>
<evidence type="ECO:0000313" key="3">
    <source>
        <dbReference type="Proteomes" id="UP000033099"/>
    </source>
</evidence>
<evidence type="ECO:0000256" key="1">
    <source>
        <dbReference type="SAM" id="MobiDB-lite"/>
    </source>
</evidence>
<feature type="region of interest" description="Disordered" evidence="1">
    <location>
        <begin position="290"/>
        <end position="311"/>
    </location>
</feature>
<dbReference type="AlphaFoldDB" id="A0AAU8TVJ1"/>
<dbReference type="KEGG" id="pfb:VO64_2309"/>
<reference evidence="2 3" key="1">
    <citation type="journal article" date="2015" name="Genome Announc.">
        <title>Complete Genome Sequence of Biocontrol Strain Pseudomonas fluorescens LBUM223.</title>
        <authorList>
            <person name="Roquigny R."/>
            <person name="Arseneault T."/>
            <person name="Gadkar V.J."/>
            <person name="Novinscak A."/>
            <person name="Joly D.L."/>
            <person name="Filion M."/>
        </authorList>
    </citation>
    <scope>NUCLEOTIDE SEQUENCE [LARGE SCALE GENOMIC DNA]</scope>
    <source>
        <strain evidence="2 3">LBUM223</strain>
    </source>
</reference>
<dbReference type="RefSeq" id="WP_148666890.1">
    <property type="nucleotide sequence ID" value="NZ_CP011117.2"/>
</dbReference>
<feature type="compositionally biased region" description="Basic and acidic residues" evidence="1">
    <location>
        <begin position="178"/>
        <end position="190"/>
    </location>
</feature>
<dbReference type="EMBL" id="CP011117">
    <property type="protein sequence ID" value="AKA82855.1"/>
    <property type="molecule type" value="Genomic_DNA"/>
</dbReference>